<dbReference type="eggNOG" id="COG0494">
    <property type="taxonomic scope" value="Bacteria"/>
</dbReference>
<evidence type="ECO:0000313" key="4">
    <source>
        <dbReference type="Proteomes" id="UP000013525"/>
    </source>
</evidence>
<keyword evidence="4" id="KW-1185">Reference proteome</keyword>
<reference evidence="3 4" key="1">
    <citation type="journal article" date="2013" name="Genome Announc.">
        <title>Draft Genome Sequence of Rhodococcus rhodnii Strain LMG5362, a Symbiont of Rhodnius prolixus (Hemiptera, Reduviidae, Triatominae), the Principle Vector of Trypanosoma cruzi.</title>
        <authorList>
            <person name="Pachebat J.A."/>
            <person name="van Keulen G."/>
            <person name="Whitten M.M."/>
            <person name="Girdwood S."/>
            <person name="Del Sol R."/>
            <person name="Dyson P.J."/>
            <person name="Facey P.D."/>
        </authorList>
    </citation>
    <scope>NUCLEOTIDE SEQUENCE [LARGE SCALE GENOMIC DNA]</scope>
    <source>
        <strain evidence="3 4">LMG 5362</strain>
    </source>
</reference>
<dbReference type="AlphaFoldDB" id="R7WN21"/>
<evidence type="ECO:0000256" key="1">
    <source>
        <dbReference type="ARBA" id="ARBA00005582"/>
    </source>
</evidence>
<evidence type="ECO:0000313" key="3">
    <source>
        <dbReference type="EMBL" id="EOM75384.1"/>
    </source>
</evidence>
<evidence type="ECO:0000259" key="2">
    <source>
        <dbReference type="PROSITE" id="PS51462"/>
    </source>
</evidence>
<proteinExistence type="inferred from homology"/>
<dbReference type="SUPFAM" id="SSF55811">
    <property type="entry name" value="Nudix"/>
    <property type="match status" value="1"/>
</dbReference>
<dbReference type="PANTHER" id="PTHR43736">
    <property type="entry name" value="ADP-RIBOSE PYROPHOSPHATASE"/>
    <property type="match status" value="1"/>
</dbReference>
<comment type="similarity">
    <text evidence="1">Belongs to the Nudix hydrolase family.</text>
</comment>
<protein>
    <recommendedName>
        <fullName evidence="2">Nudix hydrolase domain-containing protein</fullName>
    </recommendedName>
</protein>
<accession>R7WN21</accession>
<dbReference type="Proteomes" id="UP000013525">
    <property type="component" value="Unassembled WGS sequence"/>
</dbReference>
<name>R7WN21_9NOCA</name>
<comment type="caution">
    <text evidence="3">The sequence shown here is derived from an EMBL/GenBank/DDBJ whole genome shotgun (WGS) entry which is preliminary data.</text>
</comment>
<gene>
    <name evidence="3" type="ORF">Rrhod_3182</name>
</gene>
<dbReference type="Pfam" id="PF00293">
    <property type="entry name" value="NUDIX"/>
    <property type="match status" value="1"/>
</dbReference>
<dbReference type="Gene3D" id="3.90.79.10">
    <property type="entry name" value="Nucleoside Triphosphate Pyrophosphohydrolase"/>
    <property type="match status" value="1"/>
</dbReference>
<dbReference type="PATRIC" id="fig|1273125.3.peg.3023"/>
<dbReference type="InterPro" id="IPR000086">
    <property type="entry name" value="NUDIX_hydrolase_dom"/>
</dbReference>
<sequence length="195" mass="20990">MMSAESIHASTVAELEAWQAPDATAEALRHTVLAFLAAAPRGVLREYAPGHVTASAIVVDASMRNVLLTLHPKVGRWIQLGGHCEETDLTVRGAALREAREESGIEGLSISPGVLSLDTHPITCSLGLPTRHLDLQFLVTAPDGAAPVRSHESVDLRWWPVDALPDDAEHETIERLLALAAQRVSRRVRGPAASR</sequence>
<organism evidence="3 4">
    <name type="scientific">Rhodococcus rhodnii LMG 5362</name>
    <dbReference type="NCBI Taxonomy" id="1273125"/>
    <lineage>
        <taxon>Bacteria</taxon>
        <taxon>Bacillati</taxon>
        <taxon>Actinomycetota</taxon>
        <taxon>Actinomycetes</taxon>
        <taxon>Mycobacteriales</taxon>
        <taxon>Nocardiaceae</taxon>
        <taxon>Rhodococcus</taxon>
    </lineage>
</organism>
<feature type="domain" description="Nudix hydrolase" evidence="2">
    <location>
        <begin position="49"/>
        <end position="181"/>
    </location>
</feature>
<dbReference type="EMBL" id="APMY01000095">
    <property type="protein sequence ID" value="EOM75384.1"/>
    <property type="molecule type" value="Genomic_DNA"/>
</dbReference>
<dbReference type="PROSITE" id="PS51462">
    <property type="entry name" value="NUDIX"/>
    <property type="match status" value="1"/>
</dbReference>
<dbReference type="PANTHER" id="PTHR43736:SF1">
    <property type="entry name" value="DIHYDRONEOPTERIN TRIPHOSPHATE DIPHOSPHATASE"/>
    <property type="match status" value="1"/>
</dbReference>
<dbReference type="InterPro" id="IPR015797">
    <property type="entry name" value="NUDIX_hydrolase-like_dom_sf"/>
</dbReference>
<dbReference type="CDD" id="cd03674">
    <property type="entry name" value="NUDIX_Hydrolase"/>
    <property type="match status" value="1"/>
</dbReference>